<dbReference type="Gene3D" id="3.60.15.10">
    <property type="entry name" value="Ribonuclease Z/Hydroxyacylglutathione hydrolase-like"/>
    <property type="match status" value="1"/>
</dbReference>
<dbReference type="NCBIfam" id="TIGR00361">
    <property type="entry name" value="ComEC_Rec2"/>
    <property type="match status" value="1"/>
</dbReference>
<gene>
    <name evidence="8" type="ORF">ELS82_00955</name>
</gene>
<reference evidence="8 9" key="1">
    <citation type="submission" date="2019-01" db="EMBL/GenBank/DDBJ databases">
        <title>Vibrio BEI176 sp. nov, a marine bacterium isolated from China: eastern marignal seas.</title>
        <authorList>
            <person name="Li B."/>
        </authorList>
    </citation>
    <scope>NUCLEOTIDE SEQUENCE [LARGE SCALE GENOMIC DNA]</scope>
    <source>
        <strain evidence="8 9">BEI176</strain>
    </source>
</reference>
<name>A0A4Y8WLH3_9VIBR</name>
<feature type="domain" description="Metallo-beta-lactamase" evidence="7">
    <location>
        <begin position="500"/>
        <end position="683"/>
    </location>
</feature>
<feature type="transmembrane region" description="Helical" evidence="6">
    <location>
        <begin position="420"/>
        <end position="440"/>
    </location>
</feature>
<dbReference type="InterPro" id="IPR025405">
    <property type="entry name" value="DUF4131"/>
</dbReference>
<feature type="transmembrane region" description="Helical" evidence="6">
    <location>
        <begin position="47"/>
        <end position="68"/>
    </location>
</feature>
<dbReference type="Proteomes" id="UP000297753">
    <property type="component" value="Unassembled WGS sequence"/>
</dbReference>
<evidence type="ECO:0000256" key="2">
    <source>
        <dbReference type="ARBA" id="ARBA00022475"/>
    </source>
</evidence>
<comment type="subcellular location">
    <subcellularLocation>
        <location evidence="1">Cell membrane</location>
        <topology evidence="1">Multi-pass membrane protein</topology>
    </subcellularLocation>
</comment>
<keyword evidence="5 6" id="KW-0472">Membrane</keyword>
<protein>
    <submittedName>
        <fullName evidence="8">DNA internalization-related competence protein ComEC/Rec2</fullName>
    </submittedName>
</protein>
<organism evidence="8 9">
    <name type="scientific">Vibrio ouci</name>
    <dbReference type="NCBI Taxonomy" id="2499078"/>
    <lineage>
        <taxon>Bacteria</taxon>
        <taxon>Pseudomonadati</taxon>
        <taxon>Pseudomonadota</taxon>
        <taxon>Gammaproteobacteria</taxon>
        <taxon>Vibrionales</taxon>
        <taxon>Vibrionaceae</taxon>
        <taxon>Vibrio</taxon>
    </lineage>
</organism>
<dbReference type="PANTHER" id="PTHR30619:SF1">
    <property type="entry name" value="RECOMBINATION PROTEIN 2"/>
    <property type="match status" value="1"/>
</dbReference>
<feature type="transmembrane region" description="Helical" evidence="6">
    <location>
        <begin position="452"/>
        <end position="481"/>
    </location>
</feature>
<dbReference type="CDD" id="cd07731">
    <property type="entry name" value="ComA-like_MBL-fold"/>
    <property type="match status" value="1"/>
</dbReference>
<feature type="transmembrane region" description="Helical" evidence="6">
    <location>
        <begin position="386"/>
        <end position="408"/>
    </location>
</feature>
<dbReference type="GO" id="GO:0030420">
    <property type="term" value="P:establishment of competence for transformation"/>
    <property type="evidence" value="ECO:0007669"/>
    <property type="project" value="InterPro"/>
</dbReference>
<dbReference type="RefSeq" id="WP_134833801.1">
    <property type="nucleotide sequence ID" value="NZ_SATR01000001.1"/>
</dbReference>
<keyword evidence="3 6" id="KW-0812">Transmembrane</keyword>
<dbReference type="Pfam" id="PF00753">
    <property type="entry name" value="Lactamase_B"/>
    <property type="match status" value="1"/>
</dbReference>
<keyword evidence="9" id="KW-1185">Reference proteome</keyword>
<evidence type="ECO:0000256" key="3">
    <source>
        <dbReference type="ARBA" id="ARBA00022692"/>
    </source>
</evidence>
<sequence>MTLYLNYWSLISFSLLIVTSPYWPIMPDWKYLIIPCILIAVSIKYRQVRYCVGAAFACIVIFMHGNLLQQQTEKLFKAGQDITIIADVDSLFKPINRGFQGRVIVRSINGQSLSTFLQPKITLKAPLLFQLGDTVAAKVSLKPITGLLNEVGFDAETYALSRSVVGHGTIKNRESFYLVSTGSIRGSALEKFNRHTEQLENRDLLLALMFGVRDELSVERWRKLQQSGLSHLIAISGLHIGIAFGIGWFLGRGFLRAHWTMTYAPMLCGLAFSIGYAWLAGFSIPTQRAMLMCIVLCLVQQFSGHLSYRYKWLLVLSILLAIEPFWVVSSSLWLSMSAVGFVFLFLSVTKRLQSTWLKAIKLQALIVLLMLPVTALLFHGVSVSAFVYNLIFVPWFTLIVVPLLFCAFSVSYLNINTEALWSIADFSLTPVTWAIDYARWGWLDLSYFEVKWLGVLVVVLLVYQVFNRYGSAALLVVFVVCDTRWQKLPLWEMSVFDVGHGLAVAIRQNKRVMLYDTGAAWGTSSIAEQIISPYLIKSGANKVDYLLLSHMDNDHAGGWQWLVDRWQPESIITSQVDVGGVGCVKGQRFTWYDFTLEVLWPMKQVTRAYNPHSCVVSVTHQFAPHKVLLTGDIENIAEWMLIRDEDKLDSDVVIVPHHGSRTSSIAKFVEQVSPSLAIASTAKGGRWDLPNPEVVERYRNQGAEWADTGSSGQITVKFYSDSFKVVRLRDIKGGSWYRHMLRKGVE</sequence>
<evidence type="ECO:0000313" key="8">
    <source>
        <dbReference type="EMBL" id="TFH93559.1"/>
    </source>
</evidence>
<evidence type="ECO:0000256" key="1">
    <source>
        <dbReference type="ARBA" id="ARBA00004651"/>
    </source>
</evidence>
<feature type="transmembrane region" description="Helical" evidence="6">
    <location>
        <begin position="360"/>
        <end position="380"/>
    </location>
</feature>
<comment type="caution">
    <text evidence="8">The sequence shown here is derived from an EMBL/GenBank/DDBJ whole genome shotgun (WGS) entry which is preliminary data.</text>
</comment>
<dbReference type="EMBL" id="SATR01000001">
    <property type="protein sequence ID" value="TFH93559.1"/>
    <property type="molecule type" value="Genomic_DNA"/>
</dbReference>
<dbReference type="InterPro" id="IPR001279">
    <property type="entry name" value="Metallo-B-lactamas"/>
</dbReference>
<evidence type="ECO:0000256" key="6">
    <source>
        <dbReference type="SAM" id="Phobius"/>
    </source>
</evidence>
<dbReference type="NCBIfam" id="TIGR00360">
    <property type="entry name" value="ComEC_N-term"/>
    <property type="match status" value="1"/>
</dbReference>
<dbReference type="InterPro" id="IPR035681">
    <property type="entry name" value="ComA-like_MBL"/>
</dbReference>
<feature type="transmembrane region" description="Helical" evidence="6">
    <location>
        <begin position="229"/>
        <end position="251"/>
    </location>
</feature>
<feature type="transmembrane region" description="Helical" evidence="6">
    <location>
        <begin position="7"/>
        <end position="25"/>
    </location>
</feature>
<dbReference type="AlphaFoldDB" id="A0A4Y8WLH3"/>
<dbReference type="Pfam" id="PF13567">
    <property type="entry name" value="DUF4131"/>
    <property type="match status" value="1"/>
</dbReference>
<feature type="transmembrane region" description="Helical" evidence="6">
    <location>
        <begin position="326"/>
        <end position="348"/>
    </location>
</feature>
<dbReference type="InterPro" id="IPR036866">
    <property type="entry name" value="RibonucZ/Hydroxyglut_hydro"/>
</dbReference>
<keyword evidence="4 6" id="KW-1133">Transmembrane helix</keyword>
<dbReference type="SMART" id="SM00849">
    <property type="entry name" value="Lactamase_B"/>
    <property type="match status" value="1"/>
</dbReference>
<dbReference type="InterPro" id="IPR004477">
    <property type="entry name" value="ComEC_N"/>
</dbReference>
<dbReference type="InterPro" id="IPR052159">
    <property type="entry name" value="Competence_DNA_uptake"/>
</dbReference>
<dbReference type="OrthoDB" id="9761531at2"/>
<dbReference type="Pfam" id="PF03772">
    <property type="entry name" value="Competence"/>
    <property type="match status" value="1"/>
</dbReference>
<dbReference type="GO" id="GO:0005886">
    <property type="term" value="C:plasma membrane"/>
    <property type="evidence" value="ECO:0007669"/>
    <property type="project" value="UniProtKB-SubCell"/>
</dbReference>
<evidence type="ECO:0000256" key="4">
    <source>
        <dbReference type="ARBA" id="ARBA00022989"/>
    </source>
</evidence>
<evidence type="ECO:0000313" key="9">
    <source>
        <dbReference type="Proteomes" id="UP000297753"/>
    </source>
</evidence>
<evidence type="ECO:0000256" key="5">
    <source>
        <dbReference type="ARBA" id="ARBA00023136"/>
    </source>
</evidence>
<proteinExistence type="predicted"/>
<dbReference type="SUPFAM" id="SSF56281">
    <property type="entry name" value="Metallo-hydrolase/oxidoreductase"/>
    <property type="match status" value="1"/>
</dbReference>
<accession>A0A4Y8WLH3</accession>
<dbReference type="InterPro" id="IPR004797">
    <property type="entry name" value="Competence_ComEC/Rec2"/>
</dbReference>
<dbReference type="PANTHER" id="PTHR30619">
    <property type="entry name" value="DNA INTERNALIZATION/COMPETENCE PROTEIN COMEC/REC2"/>
    <property type="match status" value="1"/>
</dbReference>
<evidence type="ECO:0000259" key="7">
    <source>
        <dbReference type="SMART" id="SM00849"/>
    </source>
</evidence>
<keyword evidence="2" id="KW-1003">Cell membrane</keyword>
<feature type="transmembrane region" description="Helical" evidence="6">
    <location>
        <begin position="289"/>
        <end position="306"/>
    </location>
</feature>
<feature type="transmembrane region" description="Helical" evidence="6">
    <location>
        <begin position="263"/>
        <end position="282"/>
    </location>
</feature>